<dbReference type="InterPro" id="IPR011089">
    <property type="entry name" value="GmrSD_C"/>
</dbReference>
<dbReference type="PANTHER" id="PTHR35149">
    <property type="entry name" value="SLL5132 PROTEIN"/>
    <property type="match status" value="1"/>
</dbReference>
<evidence type="ECO:0000313" key="3">
    <source>
        <dbReference type="EMBL" id="GAE91088.1"/>
    </source>
</evidence>
<dbReference type="STRING" id="1298598.JCM21714_24"/>
<protein>
    <recommendedName>
        <fullName evidence="5">RloF protein</fullName>
    </recommendedName>
</protein>
<dbReference type="Proteomes" id="UP000019102">
    <property type="component" value="Unassembled WGS sequence"/>
</dbReference>
<name>W4VE48_9BACI</name>
<evidence type="ECO:0000259" key="2">
    <source>
        <dbReference type="Pfam" id="PF07510"/>
    </source>
</evidence>
<evidence type="ECO:0000259" key="1">
    <source>
        <dbReference type="Pfam" id="PF03235"/>
    </source>
</evidence>
<comment type="caution">
    <text evidence="3">The sequence shown here is derived from an EMBL/GenBank/DDBJ whole genome shotgun (WGS) entry which is preliminary data.</text>
</comment>
<gene>
    <name evidence="3" type="ORF">JCM21714_24</name>
</gene>
<dbReference type="RefSeq" id="WP_035720733.1">
    <property type="nucleotide sequence ID" value="NZ_BAVS01000001.1"/>
</dbReference>
<reference evidence="3 4" key="1">
    <citation type="journal article" date="2014" name="Genome Announc.">
        <title>Draft Genome Sequence of the Boron-Tolerant and Moderately Halotolerant Bacterium Gracilibacillus boraciitolerans JCM 21714T.</title>
        <authorList>
            <person name="Ahmed I."/>
            <person name="Oshima K."/>
            <person name="Suda W."/>
            <person name="Kitamura K."/>
            <person name="Iida T."/>
            <person name="Ohmori Y."/>
            <person name="Fujiwara T."/>
            <person name="Hattori M."/>
            <person name="Ohkuma M."/>
        </authorList>
    </citation>
    <scope>NUCLEOTIDE SEQUENCE [LARGE SCALE GENOMIC DNA]</scope>
    <source>
        <strain evidence="3 4">JCM 21714</strain>
    </source>
</reference>
<dbReference type="Pfam" id="PF07510">
    <property type="entry name" value="GmrSD_C"/>
    <property type="match status" value="1"/>
</dbReference>
<keyword evidence="4" id="KW-1185">Reference proteome</keyword>
<sequence length="656" mass="77765">MKASETNLLEIIEGSKQYIIPMFQRTYTWREKHWKQLWDDINELFEDDIDMTHFIGSIVTIPYNMTNHGVQPFLVIDGQQRLTTLLLMLVVIRDIAEERNEMNLHGEIHNTLLINMYKSGEDQYKLLPTQIDKECFKKIMNKELADEHEEALILKAYNFYYKLIKKIENLNEIKKLVTSKLSIVSIILDSDDNPYVVFESLNAKGEPLTEADLIRNYIFMRIQPDEQEDFYSRYWLPMQKELDDDLTEFLRHFLLGININVKTNNIYMNFKHLISNGNVKEMLVKLSNFASYYKKFLDPLKEQDIKIRMSLQRIKEFEAKTAYPFLLYIYNDYKEGKYSQKQMYRSISFIENYLVRRYVCGIDSKPLNKIFAAMYNQISTYSSSDSIEEIIAYLQNRGYPKDYEVKTALISNNLYGQSDRRKKVLFLLKCIEYSFSHKEMADLSNVTLEHIMPQTLTEKWIDELGENYEEIHLKYLDTLGNLTLTAYNSELSNEPFIVKKKYYKDSNILLNKELTKVSDWNEDSIVHRSEELTKIFLSIWPYFGKAENEETKITGTSPRLLYILEDTFSVKTWREVMKQTVIYIYENFPQEYQNILVNNQRIISESDKNLRRPLKLVNSHYIEGNLNAKAINKFCIQIIKDVGYSENEWGVELEVK</sequence>
<feature type="domain" description="GmrSD restriction endonucleases C-terminal" evidence="2">
    <location>
        <begin position="399"/>
        <end position="535"/>
    </location>
</feature>
<dbReference type="OrthoDB" id="9798761at2"/>
<organism evidence="3 4">
    <name type="scientific">Gracilibacillus boraciitolerans JCM 21714</name>
    <dbReference type="NCBI Taxonomy" id="1298598"/>
    <lineage>
        <taxon>Bacteria</taxon>
        <taxon>Bacillati</taxon>
        <taxon>Bacillota</taxon>
        <taxon>Bacilli</taxon>
        <taxon>Bacillales</taxon>
        <taxon>Bacillaceae</taxon>
        <taxon>Gracilibacillus</taxon>
    </lineage>
</organism>
<dbReference type="InterPro" id="IPR004919">
    <property type="entry name" value="GmrSD_N"/>
</dbReference>
<dbReference type="PANTHER" id="PTHR35149:SF2">
    <property type="entry name" value="DUF262 DOMAIN-CONTAINING PROTEIN"/>
    <property type="match status" value="1"/>
</dbReference>
<dbReference type="Pfam" id="PF03235">
    <property type="entry name" value="GmrSD_N"/>
    <property type="match status" value="1"/>
</dbReference>
<feature type="domain" description="GmrSD restriction endonucleases N-terminal" evidence="1">
    <location>
        <begin position="9"/>
        <end position="219"/>
    </location>
</feature>
<proteinExistence type="predicted"/>
<evidence type="ECO:0000313" key="4">
    <source>
        <dbReference type="Proteomes" id="UP000019102"/>
    </source>
</evidence>
<dbReference type="eggNOG" id="COG1479">
    <property type="taxonomic scope" value="Bacteria"/>
</dbReference>
<dbReference type="AlphaFoldDB" id="W4VE48"/>
<accession>W4VE48</accession>
<evidence type="ECO:0008006" key="5">
    <source>
        <dbReference type="Google" id="ProtNLM"/>
    </source>
</evidence>
<dbReference type="EMBL" id="BAVS01000001">
    <property type="protein sequence ID" value="GAE91088.1"/>
    <property type="molecule type" value="Genomic_DNA"/>
</dbReference>